<dbReference type="GO" id="GO:0008360">
    <property type="term" value="P:regulation of cell shape"/>
    <property type="evidence" value="ECO:0007669"/>
    <property type="project" value="UniProtKB-KW"/>
</dbReference>
<keyword evidence="16" id="KW-1185">Reference proteome</keyword>
<dbReference type="SMART" id="SM00936">
    <property type="entry name" value="PBP5_C"/>
    <property type="match status" value="1"/>
</dbReference>
<dbReference type="EC" id="3.4.16.4" evidence="4"/>
<dbReference type="InterPro" id="IPR015956">
    <property type="entry name" value="Peniciliin-bd_prot_C_sf"/>
</dbReference>
<accession>A0A1T4JPZ4</accession>
<evidence type="ECO:0000256" key="2">
    <source>
        <dbReference type="ARBA" id="ARBA00004752"/>
    </source>
</evidence>
<comment type="similarity">
    <text evidence="3 13">Belongs to the peptidase S11 family.</text>
</comment>
<dbReference type="GO" id="GO:0009002">
    <property type="term" value="F:serine-type D-Ala-D-Ala carboxypeptidase activity"/>
    <property type="evidence" value="ECO:0007669"/>
    <property type="project" value="UniProtKB-EC"/>
</dbReference>
<dbReference type="STRING" id="1121925.SAMN02746011_00282"/>
<evidence type="ECO:0000256" key="9">
    <source>
        <dbReference type="ARBA" id="ARBA00022960"/>
    </source>
</evidence>
<proteinExistence type="inferred from homology"/>
<keyword evidence="8" id="KW-0378">Hydrolase</keyword>
<dbReference type="Gene3D" id="2.60.410.10">
    <property type="entry name" value="D-Ala-D-Ala carboxypeptidase, C-terminal domain"/>
    <property type="match status" value="1"/>
</dbReference>
<dbReference type="PANTHER" id="PTHR35333">
    <property type="entry name" value="BETA-LACTAMASE"/>
    <property type="match status" value="1"/>
</dbReference>
<dbReference type="Proteomes" id="UP000189941">
    <property type="component" value="Unassembled WGS sequence"/>
</dbReference>
<comment type="function">
    <text evidence="1">Removes C-terminal D-alanyl residues from sugar-peptide cell wall precursors.</text>
</comment>
<keyword evidence="9" id="KW-0133">Cell shape</keyword>
<evidence type="ECO:0000313" key="16">
    <source>
        <dbReference type="Proteomes" id="UP000189941"/>
    </source>
</evidence>
<dbReference type="GO" id="GO:0071555">
    <property type="term" value="P:cell wall organization"/>
    <property type="evidence" value="ECO:0007669"/>
    <property type="project" value="UniProtKB-KW"/>
</dbReference>
<evidence type="ECO:0000256" key="13">
    <source>
        <dbReference type="RuleBase" id="RU004016"/>
    </source>
</evidence>
<evidence type="ECO:0000256" key="11">
    <source>
        <dbReference type="ARBA" id="ARBA00023316"/>
    </source>
</evidence>
<dbReference type="PRINTS" id="PR00725">
    <property type="entry name" value="DADACBPTASE1"/>
</dbReference>
<evidence type="ECO:0000256" key="8">
    <source>
        <dbReference type="ARBA" id="ARBA00022801"/>
    </source>
</evidence>
<name>A0A1T4JPZ4_9LACT</name>
<dbReference type="EMBL" id="FUWO01000002">
    <property type="protein sequence ID" value="SJZ32258.1"/>
    <property type="molecule type" value="Genomic_DNA"/>
</dbReference>
<comment type="pathway">
    <text evidence="2">Cell wall biogenesis; peptidoglycan biosynthesis.</text>
</comment>
<feature type="domain" description="Peptidase S11 D-Ala-D-Ala carboxypeptidase A C-terminal" evidence="14">
    <location>
        <begin position="297"/>
        <end position="406"/>
    </location>
</feature>
<evidence type="ECO:0000256" key="12">
    <source>
        <dbReference type="ARBA" id="ARBA00034000"/>
    </source>
</evidence>
<evidence type="ECO:0000256" key="3">
    <source>
        <dbReference type="ARBA" id="ARBA00007164"/>
    </source>
</evidence>
<dbReference type="InterPro" id="IPR000871">
    <property type="entry name" value="Beta-lactam_class-A"/>
</dbReference>
<dbReference type="UniPathway" id="UPA00219"/>
<comment type="catalytic activity">
    <reaction evidence="12">
        <text>Preferential cleavage: (Ac)2-L-Lys-D-Ala-|-D-Ala. Also transpeptidation of peptidyl-alanyl moieties that are N-acyl substituents of D-alanine.</text>
        <dbReference type="EC" id="3.4.16.4"/>
    </reaction>
</comment>
<evidence type="ECO:0000256" key="4">
    <source>
        <dbReference type="ARBA" id="ARBA00012448"/>
    </source>
</evidence>
<dbReference type="SUPFAM" id="SSF69189">
    <property type="entry name" value="Penicillin-binding protein associated domain"/>
    <property type="match status" value="1"/>
</dbReference>
<dbReference type="InterPro" id="IPR037167">
    <property type="entry name" value="Peptidase_S11_C_sf"/>
</dbReference>
<dbReference type="PANTHER" id="PTHR35333:SF3">
    <property type="entry name" value="BETA-LACTAMASE-TYPE TRANSPEPTIDASE FOLD CONTAINING PROTEIN"/>
    <property type="match status" value="1"/>
</dbReference>
<evidence type="ECO:0000313" key="15">
    <source>
        <dbReference type="EMBL" id="SJZ32258.1"/>
    </source>
</evidence>
<dbReference type="InterPro" id="IPR012907">
    <property type="entry name" value="Peptidase_S11_C"/>
</dbReference>
<dbReference type="GO" id="GO:0046677">
    <property type="term" value="P:response to antibiotic"/>
    <property type="evidence" value="ECO:0007669"/>
    <property type="project" value="InterPro"/>
</dbReference>
<keyword evidence="6" id="KW-0645">Protease</keyword>
<dbReference type="Pfam" id="PF00768">
    <property type="entry name" value="Peptidase_S11"/>
    <property type="match status" value="1"/>
</dbReference>
<dbReference type="InterPro" id="IPR001967">
    <property type="entry name" value="Peptidase_S11_N"/>
</dbReference>
<dbReference type="GO" id="GO:0030655">
    <property type="term" value="P:beta-lactam antibiotic catabolic process"/>
    <property type="evidence" value="ECO:0007669"/>
    <property type="project" value="InterPro"/>
</dbReference>
<dbReference type="InterPro" id="IPR018044">
    <property type="entry name" value="Peptidase_S11"/>
</dbReference>
<dbReference type="Gene3D" id="3.40.710.10">
    <property type="entry name" value="DD-peptidase/beta-lactamase superfamily"/>
    <property type="match status" value="1"/>
</dbReference>
<dbReference type="OrthoDB" id="9791132at2"/>
<dbReference type="AlphaFoldDB" id="A0A1T4JPZ4"/>
<dbReference type="InterPro" id="IPR012338">
    <property type="entry name" value="Beta-lactam/transpept-like"/>
</dbReference>
<dbReference type="RefSeq" id="WP_078755142.1">
    <property type="nucleotide sequence ID" value="NZ_FUWO01000002.1"/>
</dbReference>
<evidence type="ECO:0000256" key="10">
    <source>
        <dbReference type="ARBA" id="ARBA00022984"/>
    </source>
</evidence>
<keyword evidence="11" id="KW-0961">Cell wall biogenesis/degradation</keyword>
<protein>
    <recommendedName>
        <fullName evidence="4">serine-type D-Ala-D-Ala carboxypeptidase</fullName>
        <ecNumber evidence="4">3.4.16.4</ecNumber>
    </recommendedName>
</protein>
<evidence type="ECO:0000256" key="7">
    <source>
        <dbReference type="ARBA" id="ARBA00022729"/>
    </source>
</evidence>
<organism evidence="15 16">
    <name type="scientific">Globicatella sulfidifaciens DSM 15739</name>
    <dbReference type="NCBI Taxonomy" id="1121925"/>
    <lineage>
        <taxon>Bacteria</taxon>
        <taxon>Bacillati</taxon>
        <taxon>Bacillota</taxon>
        <taxon>Bacilli</taxon>
        <taxon>Lactobacillales</taxon>
        <taxon>Aerococcaceae</taxon>
        <taxon>Globicatella</taxon>
    </lineage>
</organism>
<evidence type="ECO:0000259" key="14">
    <source>
        <dbReference type="SMART" id="SM00936"/>
    </source>
</evidence>
<gene>
    <name evidence="15" type="ORF">SAMN02746011_00282</name>
</gene>
<sequence>MKMINKILILLLSVLLVLPKHSLVSAQELNIENLPAQSMMLINGDNGQVLFNKNSEDLLEIGSLSKVLLLYIVFEQIETEKINLEDIVPISNSAYELSQDYDIPNVPLRQDFSYTVEELITAIAVKNANGAALALVEKIASNEADFIKLMEQKLSEWQLSNYQFVDSLGLPNDYETGVEEYQGQTNKMSAEAITTVAFRLYKDYPQYLEYASTKELNFKADTDDAFQTTSNNPLLKDTKLSVNGMFIGYAPQNGYNQVISSSDQETTYLAVVIGVLENQEDPYYPVEQLIQYAKSSFDTKIIVKKESLTDEIPVINVDGGTRDVIHSVYTDDFVLSVPKGDNQLNIDYQFIPNEEKTGYQNYITAPIDKGDFLGTLKMDFQHYAIEYLPTAQNSEVQVVANESIPEKSIFGKFLQSIMRFIITIIEAIRKFFTNIFN</sequence>
<keyword evidence="5 15" id="KW-0121">Carboxypeptidase</keyword>
<evidence type="ECO:0000256" key="5">
    <source>
        <dbReference type="ARBA" id="ARBA00022645"/>
    </source>
</evidence>
<evidence type="ECO:0000256" key="1">
    <source>
        <dbReference type="ARBA" id="ARBA00003217"/>
    </source>
</evidence>
<dbReference type="SUPFAM" id="SSF56601">
    <property type="entry name" value="beta-lactamase/transpeptidase-like"/>
    <property type="match status" value="1"/>
</dbReference>
<dbReference type="GO" id="GO:0008800">
    <property type="term" value="F:beta-lactamase activity"/>
    <property type="evidence" value="ECO:0007669"/>
    <property type="project" value="InterPro"/>
</dbReference>
<keyword evidence="7" id="KW-0732">Signal</keyword>
<reference evidence="16" key="1">
    <citation type="submission" date="2017-02" db="EMBL/GenBank/DDBJ databases">
        <authorList>
            <person name="Varghese N."/>
            <person name="Submissions S."/>
        </authorList>
    </citation>
    <scope>NUCLEOTIDE SEQUENCE [LARGE SCALE GENOMIC DNA]</scope>
    <source>
        <strain evidence="16">DSM 15739</strain>
    </source>
</reference>
<dbReference type="GO" id="GO:0009252">
    <property type="term" value="P:peptidoglycan biosynthetic process"/>
    <property type="evidence" value="ECO:0007669"/>
    <property type="project" value="UniProtKB-UniPathway"/>
</dbReference>
<evidence type="ECO:0000256" key="6">
    <source>
        <dbReference type="ARBA" id="ARBA00022670"/>
    </source>
</evidence>
<keyword evidence="10" id="KW-0573">Peptidoglycan synthesis</keyword>
<dbReference type="GO" id="GO:0006508">
    <property type="term" value="P:proteolysis"/>
    <property type="evidence" value="ECO:0007669"/>
    <property type="project" value="UniProtKB-KW"/>
</dbReference>